<accession>A0A381XGB8</accession>
<keyword evidence="1" id="KW-0472">Membrane</keyword>
<keyword evidence="1" id="KW-1133">Transmembrane helix</keyword>
<dbReference type="EMBL" id="UINC01015074">
    <property type="protein sequence ID" value="SVA63769.1"/>
    <property type="molecule type" value="Genomic_DNA"/>
</dbReference>
<sequence>MSKESGDYVGVNGQILVISSLILLYGVGGYWLIFEVFGDPEVAWFVKVGLPALVIGLTLLFGTALTQRLKAAKTDKYRDIED</sequence>
<organism evidence="2">
    <name type="scientific">marine metagenome</name>
    <dbReference type="NCBI Taxonomy" id="408172"/>
    <lineage>
        <taxon>unclassified sequences</taxon>
        <taxon>metagenomes</taxon>
        <taxon>ecological metagenomes</taxon>
    </lineage>
</organism>
<keyword evidence="1" id="KW-0812">Transmembrane</keyword>
<evidence type="ECO:0000313" key="2">
    <source>
        <dbReference type="EMBL" id="SVA63769.1"/>
    </source>
</evidence>
<gene>
    <name evidence="2" type="ORF">METZ01_LOCUS116623</name>
</gene>
<name>A0A381XGB8_9ZZZZ</name>
<reference evidence="2" key="1">
    <citation type="submission" date="2018-05" db="EMBL/GenBank/DDBJ databases">
        <authorList>
            <person name="Lanie J.A."/>
            <person name="Ng W.-L."/>
            <person name="Kazmierczak K.M."/>
            <person name="Andrzejewski T.M."/>
            <person name="Davidsen T.M."/>
            <person name="Wayne K.J."/>
            <person name="Tettelin H."/>
            <person name="Glass J.I."/>
            <person name="Rusch D."/>
            <person name="Podicherti R."/>
            <person name="Tsui H.-C.T."/>
            <person name="Winkler M.E."/>
        </authorList>
    </citation>
    <scope>NUCLEOTIDE SEQUENCE</scope>
</reference>
<evidence type="ECO:0000256" key="1">
    <source>
        <dbReference type="SAM" id="Phobius"/>
    </source>
</evidence>
<feature type="transmembrane region" description="Helical" evidence="1">
    <location>
        <begin position="45"/>
        <end position="66"/>
    </location>
</feature>
<proteinExistence type="predicted"/>
<dbReference type="AlphaFoldDB" id="A0A381XGB8"/>
<protein>
    <submittedName>
        <fullName evidence="2">Uncharacterized protein</fullName>
    </submittedName>
</protein>
<feature type="transmembrane region" description="Helical" evidence="1">
    <location>
        <begin position="12"/>
        <end position="33"/>
    </location>
</feature>